<name>A0A316YR30_9BASI</name>
<evidence type="ECO:0000313" key="2">
    <source>
        <dbReference type="EMBL" id="PWN91837.1"/>
    </source>
</evidence>
<accession>A0A316YR30</accession>
<gene>
    <name evidence="2" type="ORF">FA10DRAFT_292633</name>
</gene>
<dbReference type="Proteomes" id="UP000245768">
    <property type="component" value="Unassembled WGS sequence"/>
</dbReference>
<dbReference type="AlphaFoldDB" id="A0A316YR30"/>
<protein>
    <recommendedName>
        <fullName evidence="4">Myb-like domain-containing protein</fullName>
    </recommendedName>
</protein>
<organism evidence="2 3">
    <name type="scientific">Acaromyces ingoldii</name>
    <dbReference type="NCBI Taxonomy" id="215250"/>
    <lineage>
        <taxon>Eukaryota</taxon>
        <taxon>Fungi</taxon>
        <taxon>Dikarya</taxon>
        <taxon>Basidiomycota</taxon>
        <taxon>Ustilaginomycotina</taxon>
        <taxon>Exobasidiomycetes</taxon>
        <taxon>Exobasidiales</taxon>
        <taxon>Cryptobasidiaceae</taxon>
        <taxon>Acaromyces</taxon>
    </lineage>
</organism>
<feature type="region of interest" description="Disordered" evidence="1">
    <location>
        <begin position="1"/>
        <end position="85"/>
    </location>
</feature>
<evidence type="ECO:0000256" key="1">
    <source>
        <dbReference type="SAM" id="MobiDB-lite"/>
    </source>
</evidence>
<dbReference type="EMBL" id="KZ819635">
    <property type="protein sequence ID" value="PWN91837.1"/>
    <property type="molecule type" value="Genomic_DNA"/>
</dbReference>
<dbReference type="RefSeq" id="XP_025379035.1">
    <property type="nucleotide sequence ID" value="XM_025524403.1"/>
</dbReference>
<feature type="compositionally biased region" description="Basic and acidic residues" evidence="1">
    <location>
        <begin position="43"/>
        <end position="53"/>
    </location>
</feature>
<evidence type="ECO:0000313" key="3">
    <source>
        <dbReference type="Proteomes" id="UP000245768"/>
    </source>
</evidence>
<reference evidence="2" key="1">
    <citation type="journal article" date="2018" name="Mol. Biol. Evol.">
        <title>Broad Genomic Sampling Reveals a Smut Pathogenic Ancestry of the Fungal Clade Ustilaginomycotina.</title>
        <authorList>
            <person name="Kijpornyongpan T."/>
            <person name="Mondo S.J."/>
            <person name="Barry K."/>
            <person name="Sandor L."/>
            <person name="Lee J."/>
            <person name="Lipzen A."/>
            <person name="Pangilinan J."/>
            <person name="LaButti K."/>
            <person name="Hainaut M."/>
            <person name="Henrissat B."/>
            <person name="Grigoriev I.V."/>
            <person name="Spatafora J.W."/>
            <person name="Aime M.C."/>
        </authorList>
    </citation>
    <scope>NUCLEOTIDE SEQUENCE [LARGE SCALE GENOMIC DNA]</scope>
    <source>
        <strain evidence="2">MCA 4198</strain>
    </source>
</reference>
<keyword evidence="3" id="KW-1185">Reference proteome</keyword>
<proteinExistence type="predicted"/>
<dbReference type="InParanoid" id="A0A316YR30"/>
<evidence type="ECO:0008006" key="4">
    <source>
        <dbReference type="Google" id="ProtNLM"/>
    </source>
</evidence>
<dbReference type="GeneID" id="37046319"/>
<sequence>MSKRKDTKAELTTPPSSDDEGLAPTTTPVRLEKMSSLSLGEVNDLKMTPERSPKKGKKRAAMQESESDEETPAKKRAKKEVKPWTQEEDNAIIKAVIGETLPPLRKEEALKLSERFGRSANAFSSITFAISYSED</sequence>